<evidence type="ECO:0000313" key="2">
    <source>
        <dbReference type="Proteomes" id="UP000321079"/>
    </source>
</evidence>
<gene>
    <name evidence="1" type="ORF">GKA01_17310</name>
</gene>
<dbReference type="Proteomes" id="UP000321079">
    <property type="component" value="Unassembled WGS sequence"/>
</dbReference>
<reference evidence="1 2" key="1">
    <citation type="submission" date="2019-07" db="EMBL/GenBank/DDBJ databases">
        <title>Whole genome shotgun sequence of Gluconobacter kanchanaburiensis NBRC 103587.</title>
        <authorList>
            <person name="Hosoyama A."/>
            <person name="Uohara A."/>
            <person name="Ohji S."/>
            <person name="Ichikawa N."/>
        </authorList>
    </citation>
    <scope>NUCLEOTIDE SEQUENCE [LARGE SCALE GENOMIC DNA]</scope>
    <source>
        <strain evidence="1 2">NBRC 103587</strain>
    </source>
</reference>
<protein>
    <submittedName>
        <fullName evidence="1">Uncharacterized protein</fullName>
    </submittedName>
</protein>
<dbReference type="AlphaFoldDB" id="A0A511B868"/>
<dbReference type="EMBL" id="BJVA01000009">
    <property type="protein sequence ID" value="GEK96534.1"/>
    <property type="molecule type" value="Genomic_DNA"/>
</dbReference>
<comment type="caution">
    <text evidence="1">The sequence shown here is derived from an EMBL/GenBank/DDBJ whole genome shotgun (WGS) entry which is preliminary data.</text>
</comment>
<proteinExistence type="predicted"/>
<accession>A0A511B868</accession>
<name>A0A511B868_9PROT</name>
<keyword evidence="2" id="KW-1185">Reference proteome</keyword>
<organism evidence="1 2">
    <name type="scientific">Gluconobacter kanchanaburiensis NBRC 103587</name>
    <dbReference type="NCBI Taxonomy" id="1307948"/>
    <lineage>
        <taxon>Bacteria</taxon>
        <taxon>Pseudomonadati</taxon>
        <taxon>Pseudomonadota</taxon>
        <taxon>Alphaproteobacteria</taxon>
        <taxon>Acetobacterales</taxon>
        <taxon>Acetobacteraceae</taxon>
        <taxon>Gluconobacter</taxon>
    </lineage>
</organism>
<evidence type="ECO:0000313" key="1">
    <source>
        <dbReference type="EMBL" id="GEK96534.1"/>
    </source>
</evidence>
<sequence>MGALMKISPQETGKQIPILGQTGKDVKDRAIYENYSFPVMLSTLRELLEIIHKIQKQFPQKWRVLKEAGPFV</sequence>